<organism evidence="1 2">
    <name type="scientific">Lawsonibacter faecis</name>
    <dbReference type="NCBI Taxonomy" id="2763052"/>
    <lineage>
        <taxon>Bacteria</taxon>
        <taxon>Bacillati</taxon>
        <taxon>Bacillota</taxon>
        <taxon>Clostridia</taxon>
        <taxon>Eubacteriales</taxon>
        <taxon>Oscillospiraceae</taxon>
        <taxon>Lawsonibacter</taxon>
    </lineage>
</organism>
<proteinExistence type="predicted"/>
<accession>A0A8J6JLL5</accession>
<sequence>MRLNLRDIIPVPGASLPFDFQMDLSDLEWNGERPAAHPIRVTGTVRNMAGALLLEGEASTVLEVNCDRCLKPFSEEMQVPLETLLADELADEASEADIFLLEGDEIDVGEVARTAFILAMEPQHICSEDCKGLCAKCGANLNDGPCACKSEVDPRLAKLAQLLDQPE</sequence>
<dbReference type="RefSeq" id="WP_155149733.1">
    <property type="nucleotide sequence ID" value="NZ_JACOPQ010000013.1"/>
</dbReference>
<dbReference type="Pfam" id="PF02620">
    <property type="entry name" value="YceD"/>
    <property type="match status" value="1"/>
</dbReference>
<reference evidence="1" key="1">
    <citation type="submission" date="2020-08" db="EMBL/GenBank/DDBJ databases">
        <title>Genome public.</title>
        <authorList>
            <person name="Liu C."/>
            <person name="Sun Q."/>
        </authorList>
    </citation>
    <scope>NUCLEOTIDE SEQUENCE</scope>
    <source>
        <strain evidence="1">NSJ-52</strain>
    </source>
</reference>
<keyword evidence="2" id="KW-1185">Reference proteome</keyword>
<dbReference type="PANTHER" id="PTHR34374:SF1">
    <property type="entry name" value="LARGE RIBOSOMAL RNA SUBUNIT ACCUMULATION PROTEIN YCED HOMOLOG 1, CHLOROPLASTIC"/>
    <property type="match status" value="1"/>
</dbReference>
<evidence type="ECO:0000313" key="1">
    <source>
        <dbReference type="EMBL" id="MBC5738278.1"/>
    </source>
</evidence>
<dbReference type="PANTHER" id="PTHR34374">
    <property type="entry name" value="LARGE RIBOSOMAL RNA SUBUNIT ACCUMULATION PROTEIN YCED HOMOLOG 1, CHLOROPLASTIC"/>
    <property type="match status" value="1"/>
</dbReference>
<gene>
    <name evidence="1" type="ORF">H8S62_14790</name>
</gene>
<dbReference type="EMBL" id="JACOPQ010000013">
    <property type="protein sequence ID" value="MBC5738278.1"/>
    <property type="molecule type" value="Genomic_DNA"/>
</dbReference>
<dbReference type="InterPro" id="IPR003772">
    <property type="entry name" value="YceD"/>
</dbReference>
<dbReference type="Proteomes" id="UP000607645">
    <property type="component" value="Unassembled WGS sequence"/>
</dbReference>
<comment type="caution">
    <text evidence="1">The sequence shown here is derived from an EMBL/GenBank/DDBJ whole genome shotgun (WGS) entry which is preliminary data.</text>
</comment>
<evidence type="ECO:0000313" key="2">
    <source>
        <dbReference type="Proteomes" id="UP000607645"/>
    </source>
</evidence>
<name>A0A8J6JLL5_9FIRM</name>
<dbReference type="AlphaFoldDB" id="A0A8J6JLL5"/>
<protein>
    <submittedName>
        <fullName evidence="1">DUF177 domain-containing protein</fullName>
    </submittedName>
</protein>